<comment type="similarity">
    <text evidence="2">Belongs to the Ap4A hydrolase family.</text>
</comment>
<dbReference type="PIRSF" id="PIRSF000903">
    <property type="entry name" value="B5n-ttraPtase_sm"/>
    <property type="match status" value="1"/>
</dbReference>
<evidence type="ECO:0000313" key="10">
    <source>
        <dbReference type="EMBL" id="OAM16865.1"/>
    </source>
</evidence>
<dbReference type="EC" id="3.6.1.41" evidence="3"/>
<evidence type="ECO:0000313" key="11">
    <source>
        <dbReference type="Proteomes" id="UP000078003"/>
    </source>
</evidence>
<organism evidence="10 11">
    <name type="scientific">Eikenella corrodens</name>
    <dbReference type="NCBI Taxonomy" id="539"/>
    <lineage>
        <taxon>Bacteria</taxon>
        <taxon>Pseudomonadati</taxon>
        <taxon>Pseudomonadota</taxon>
        <taxon>Betaproteobacteria</taxon>
        <taxon>Neisseriales</taxon>
        <taxon>Neisseriaceae</taxon>
        <taxon>Eikenella</taxon>
    </lineage>
</organism>
<reference evidence="11" key="1">
    <citation type="submission" date="2016-05" db="EMBL/GenBank/DDBJ databases">
        <title>Draft genome of Corynebacterium afermentans subsp. afermentans LCDC 88199T.</title>
        <authorList>
            <person name="Bernier A.-M."/>
            <person name="Bernard K."/>
        </authorList>
    </citation>
    <scope>NUCLEOTIDE SEQUENCE [LARGE SCALE GENOMIC DNA]</scope>
    <source>
        <strain evidence="11">NML01-0328</strain>
    </source>
</reference>
<dbReference type="PANTHER" id="PTHR40942:SF4">
    <property type="entry name" value="CYTOCHROME C5"/>
    <property type="match status" value="1"/>
</dbReference>
<protein>
    <recommendedName>
        <fullName evidence="3">bis(5'-nucleosyl)-tetraphosphatase (symmetrical)</fullName>
        <ecNumber evidence="3">3.6.1.41</ecNumber>
    </recommendedName>
    <alternativeName>
        <fullName evidence="6">Ap4A hydrolase</fullName>
    </alternativeName>
    <alternativeName>
        <fullName evidence="5">Diadenosine 5',5'''-P1,P4-tetraphosphate pyrophosphohydrolase</fullName>
    </alternativeName>
    <alternativeName>
        <fullName evidence="7">Diadenosine tetraphosphatase</fullName>
    </alternativeName>
</protein>
<dbReference type="SUPFAM" id="SSF56300">
    <property type="entry name" value="Metallo-dependent phosphatases"/>
    <property type="match status" value="1"/>
</dbReference>
<evidence type="ECO:0000256" key="2">
    <source>
        <dbReference type="ARBA" id="ARBA00005419"/>
    </source>
</evidence>
<evidence type="ECO:0000256" key="7">
    <source>
        <dbReference type="ARBA" id="ARBA00033210"/>
    </source>
</evidence>
<comment type="function">
    <text evidence="1">Hydrolyzes diadenosine 5',5'''-P1,P4-tetraphosphate to yield ADP.</text>
</comment>
<accession>A0A1A9RDE1</accession>
<dbReference type="GO" id="GO:0008803">
    <property type="term" value="F:bis(5'-nucleosyl)-tetraphosphatase (symmetrical) activity"/>
    <property type="evidence" value="ECO:0007669"/>
    <property type="project" value="UniProtKB-EC"/>
</dbReference>
<dbReference type="Gene3D" id="3.60.21.10">
    <property type="match status" value="1"/>
</dbReference>
<evidence type="ECO:0000256" key="4">
    <source>
        <dbReference type="ARBA" id="ARBA00022801"/>
    </source>
</evidence>
<sequence>MAHYAIGDLQGCFAEFQELLAHIGFNHGRDTLWLVGDIVNRGPQSLDCLRYIKQHESSIRTVLGNHDLHLLAIAHGHGKLKRSDTVGDILDAPDRQTLLDWLLHQPLMLQHGNNLIVHAGIWPQWTAEEAQIRAAEVAATLQSRPDWFFAHMYGNKPDADCADNEIERLRFATNVFTRMRALHRDGRMDFDYKATLPEMPSGLMPWFRAPGRQTIGYQTVFGHWSALGLYRGEQVCGIDTGALWGGQLTALDLETQQIFQVASKQPKKFG</sequence>
<dbReference type="NCBIfam" id="TIGR00668">
    <property type="entry name" value="apaH"/>
    <property type="match status" value="1"/>
</dbReference>
<dbReference type="InterPro" id="IPR004843">
    <property type="entry name" value="Calcineurin-like_PHP"/>
</dbReference>
<gene>
    <name evidence="10" type="ORF">A7P85_05330</name>
</gene>
<evidence type="ECO:0000256" key="6">
    <source>
        <dbReference type="ARBA" id="ARBA00032248"/>
    </source>
</evidence>
<evidence type="ECO:0000256" key="3">
    <source>
        <dbReference type="ARBA" id="ARBA00012506"/>
    </source>
</evidence>
<evidence type="ECO:0000256" key="1">
    <source>
        <dbReference type="ARBA" id="ARBA00003413"/>
    </source>
</evidence>
<evidence type="ECO:0000256" key="8">
    <source>
        <dbReference type="ARBA" id="ARBA00049417"/>
    </source>
</evidence>
<comment type="caution">
    <text evidence="10">The sequence shown here is derived from an EMBL/GenBank/DDBJ whole genome shotgun (WGS) entry which is preliminary data.</text>
</comment>
<dbReference type="InterPro" id="IPR004617">
    <property type="entry name" value="ApaH"/>
</dbReference>
<keyword evidence="4" id="KW-0378">Hydrolase</keyword>
<dbReference type="Pfam" id="PF00149">
    <property type="entry name" value="Metallophos"/>
    <property type="match status" value="1"/>
</dbReference>
<dbReference type="PANTHER" id="PTHR40942">
    <property type="match status" value="1"/>
</dbReference>
<dbReference type="Proteomes" id="UP000078003">
    <property type="component" value="Unassembled WGS sequence"/>
</dbReference>
<dbReference type="EMBL" id="LXSF01000004">
    <property type="protein sequence ID" value="OAM16865.1"/>
    <property type="molecule type" value="Genomic_DNA"/>
</dbReference>
<dbReference type="NCBIfam" id="NF001204">
    <property type="entry name" value="PRK00166.1"/>
    <property type="match status" value="1"/>
</dbReference>
<dbReference type="CDD" id="cd07422">
    <property type="entry name" value="MPP_ApaH"/>
    <property type="match status" value="1"/>
</dbReference>
<evidence type="ECO:0000256" key="5">
    <source>
        <dbReference type="ARBA" id="ARBA00031248"/>
    </source>
</evidence>
<evidence type="ECO:0000259" key="9">
    <source>
        <dbReference type="Pfam" id="PF00149"/>
    </source>
</evidence>
<dbReference type="RefSeq" id="WP_064104361.1">
    <property type="nucleotide sequence ID" value="NZ_LXSF01000004.1"/>
</dbReference>
<name>A0A1A9RDE1_EIKCO</name>
<feature type="domain" description="Calcineurin-like phosphoesterase" evidence="9">
    <location>
        <begin position="5"/>
        <end position="121"/>
    </location>
</feature>
<dbReference type="AlphaFoldDB" id="A0A1A9RDE1"/>
<comment type="catalytic activity">
    <reaction evidence="8">
        <text>P(1),P(4)-bis(5'-adenosyl) tetraphosphate + H2O = 2 ADP + 2 H(+)</text>
        <dbReference type="Rhea" id="RHEA:24252"/>
        <dbReference type="ChEBI" id="CHEBI:15377"/>
        <dbReference type="ChEBI" id="CHEBI:15378"/>
        <dbReference type="ChEBI" id="CHEBI:58141"/>
        <dbReference type="ChEBI" id="CHEBI:456216"/>
        <dbReference type="EC" id="3.6.1.41"/>
    </reaction>
</comment>
<dbReference type="InterPro" id="IPR029052">
    <property type="entry name" value="Metallo-depent_PP-like"/>
</dbReference>
<proteinExistence type="inferred from homology"/>